<keyword evidence="6" id="KW-0479">Metal-binding</keyword>
<dbReference type="InterPro" id="IPR013010">
    <property type="entry name" value="Znf_SIAH"/>
</dbReference>
<evidence type="ECO:0000256" key="6">
    <source>
        <dbReference type="ARBA" id="ARBA00022723"/>
    </source>
</evidence>
<evidence type="ECO:0000256" key="9">
    <source>
        <dbReference type="ARBA" id="ARBA00022833"/>
    </source>
</evidence>
<evidence type="ECO:0000256" key="5">
    <source>
        <dbReference type="ARBA" id="ARBA00022679"/>
    </source>
</evidence>
<accession>A0AAU9RQK6</accession>
<dbReference type="GO" id="GO:0008270">
    <property type="term" value="F:zinc ion binding"/>
    <property type="evidence" value="ECO:0007669"/>
    <property type="project" value="UniProtKB-KW"/>
</dbReference>
<dbReference type="SUPFAM" id="SSF57850">
    <property type="entry name" value="RING/U-box"/>
    <property type="match status" value="1"/>
</dbReference>
<evidence type="ECO:0000256" key="4">
    <source>
        <dbReference type="ARBA" id="ARBA00012483"/>
    </source>
</evidence>
<evidence type="ECO:0000256" key="2">
    <source>
        <dbReference type="ARBA" id="ARBA00004906"/>
    </source>
</evidence>
<dbReference type="PROSITE" id="PS50089">
    <property type="entry name" value="ZF_RING_2"/>
    <property type="match status" value="1"/>
</dbReference>
<evidence type="ECO:0000256" key="7">
    <source>
        <dbReference type="ARBA" id="ARBA00022771"/>
    </source>
</evidence>
<dbReference type="Gene3D" id="3.30.40.10">
    <property type="entry name" value="Zinc/RING finger domain, C3HC4 (zinc finger)"/>
    <property type="match status" value="1"/>
</dbReference>
<comment type="similarity">
    <text evidence="3">Belongs to the SINA (Seven in absentia) family.</text>
</comment>
<comment type="catalytic activity">
    <reaction evidence="1">
        <text>S-ubiquitinyl-[E2 ubiquitin-conjugating enzyme]-L-cysteine + [acceptor protein]-L-lysine = [E2 ubiquitin-conjugating enzyme]-L-cysteine + N(6)-ubiquitinyl-[acceptor protein]-L-lysine.</text>
        <dbReference type="EC" id="2.3.2.27"/>
    </reaction>
</comment>
<keyword evidence="5" id="KW-0808">Transferase</keyword>
<comment type="pathway">
    <text evidence="2">Protein modification; protein ubiquitination.</text>
</comment>
<dbReference type="InterPro" id="IPR001841">
    <property type="entry name" value="Znf_RING"/>
</dbReference>
<evidence type="ECO:0000256" key="1">
    <source>
        <dbReference type="ARBA" id="ARBA00000900"/>
    </source>
</evidence>
<dbReference type="PANTHER" id="PTHR46632:SF11">
    <property type="entry name" value="E3 UBIQUITIN-PROTEIN LIGASE SINA-LIKE 1-RELATED"/>
    <property type="match status" value="1"/>
</dbReference>
<comment type="function">
    <text evidence="10">E3 ubiquitin-protein ligase that mediates ubiquitination and subsequent proteasomal degradation of target proteins. E3 ubiquitin ligases accept ubiquitin from an E2 ubiquitin-conjugating enzyme in the form of a thioester and then directly transfers the ubiquitin to targeted substrates. It probably triggers the ubiquitin-mediated degradation of different substrates.</text>
</comment>
<feature type="domain" description="RING-type" evidence="13">
    <location>
        <begin position="80"/>
        <end position="117"/>
    </location>
</feature>
<evidence type="ECO:0000256" key="8">
    <source>
        <dbReference type="ARBA" id="ARBA00022786"/>
    </source>
</evidence>
<evidence type="ECO:0000259" key="14">
    <source>
        <dbReference type="PROSITE" id="PS51081"/>
    </source>
</evidence>
<dbReference type="EMBL" id="OU466858">
    <property type="protein sequence ID" value="CAH2046210.1"/>
    <property type="molecule type" value="Genomic_DNA"/>
</dbReference>
<gene>
    <name evidence="15" type="ORF">TAV2_LOCUS5139</name>
</gene>
<proteinExistence type="inferred from homology"/>
<dbReference type="Pfam" id="PF21361">
    <property type="entry name" value="Sina_ZnF"/>
    <property type="match status" value="1"/>
</dbReference>
<dbReference type="InterPro" id="IPR013083">
    <property type="entry name" value="Znf_RING/FYVE/PHD"/>
</dbReference>
<keyword evidence="16" id="KW-1185">Reference proteome</keyword>
<feature type="compositionally biased region" description="Gly residues" evidence="12">
    <location>
        <begin position="41"/>
        <end position="51"/>
    </location>
</feature>
<dbReference type="InterPro" id="IPR049548">
    <property type="entry name" value="Sina-like_RING"/>
</dbReference>
<keyword evidence="8" id="KW-0833">Ubl conjugation pathway</keyword>
<dbReference type="GO" id="GO:0061630">
    <property type="term" value="F:ubiquitin protein ligase activity"/>
    <property type="evidence" value="ECO:0007669"/>
    <property type="project" value="UniProtKB-EC"/>
</dbReference>
<feature type="domain" description="SIAH-type" evidence="14">
    <location>
        <begin position="134"/>
        <end position="192"/>
    </location>
</feature>
<reference evidence="15 16" key="1">
    <citation type="submission" date="2022-03" db="EMBL/GenBank/DDBJ databases">
        <authorList>
            <person name="Nunn A."/>
            <person name="Chopra R."/>
            <person name="Nunn A."/>
            <person name="Contreras Garrido A."/>
        </authorList>
    </citation>
    <scope>NUCLEOTIDE SEQUENCE [LARGE SCALE GENOMIC DNA]</scope>
</reference>
<protein>
    <recommendedName>
        <fullName evidence="4">RING-type E3 ubiquitin transferase</fullName>
        <ecNumber evidence="4">2.3.2.27</ecNumber>
    </recommendedName>
</protein>
<feature type="compositionally biased region" description="Polar residues" evidence="12">
    <location>
        <begin position="1"/>
        <end position="19"/>
    </location>
</feature>
<evidence type="ECO:0000256" key="3">
    <source>
        <dbReference type="ARBA" id="ARBA00009119"/>
    </source>
</evidence>
<feature type="region of interest" description="Disordered" evidence="12">
    <location>
        <begin position="1"/>
        <end position="55"/>
    </location>
</feature>
<dbReference type="AlphaFoldDB" id="A0AAU9RQK6"/>
<evidence type="ECO:0000256" key="10">
    <source>
        <dbReference type="ARBA" id="ARBA00024004"/>
    </source>
</evidence>
<evidence type="ECO:0000256" key="11">
    <source>
        <dbReference type="PROSITE-ProRule" id="PRU00455"/>
    </source>
</evidence>
<dbReference type="PANTHER" id="PTHR46632">
    <property type="entry name" value="E3 UBIQUITIN-PROTEIN LIGASE SINA-LIKE 4"/>
    <property type="match status" value="1"/>
</dbReference>
<evidence type="ECO:0000313" key="15">
    <source>
        <dbReference type="EMBL" id="CAH2046210.1"/>
    </source>
</evidence>
<evidence type="ECO:0000259" key="13">
    <source>
        <dbReference type="PROSITE" id="PS50089"/>
    </source>
</evidence>
<organism evidence="15 16">
    <name type="scientific">Thlaspi arvense</name>
    <name type="common">Field penny-cress</name>
    <dbReference type="NCBI Taxonomy" id="13288"/>
    <lineage>
        <taxon>Eukaryota</taxon>
        <taxon>Viridiplantae</taxon>
        <taxon>Streptophyta</taxon>
        <taxon>Embryophyta</taxon>
        <taxon>Tracheophyta</taxon>
        <taxon>Spermatophyta</taxon>
        <taxon>Magnoliopsida</taxon>
        <taxon>eudicotyledons</taxon>
        <taxon>Gunneridae</taxon>
        <taxon>Pentapetalae</taxon>
        <taxon>rosids</taxon>
        <taxon>malvids</taxon>
        <taxon>Brassicales</taxon>
        <taxon>Brassicaceae</taxon>
        <taxon>Thlaspideae</taxon>
        <taxon>Thlaspi</taxon>
    </lineage>
</organism>
<dbReference type="PROSITE" id="PS51081">
    <property type="entry name" value="ZF_SIAH"/>
    <property type="match status" value="1"/>
</dbReference>
<dbReference type="Pfam" id="PF21362">
    <property type="entry name" value="Sina_RING"/>
    <property type="match status" value="1"/>
</dbReference>
<keyword evidence="7 11" id="KW-0863">Zinc-finger</keyword>
<name>A0AAU9RQK6_THLAR</name>
<evidence type="ECO:0000256" key="12">
    <source>
        <dbReference type="SAM" id="MobiDB-lite"/>
    </source>
</evidence>
<evidence type="ECO:0000313" key="16">
    <source>
        <dbReference type="Proteomes" id="UP000836841"/>
    </source>
</evidence>
<sequence>MVIETKANQQAVSGEASTSSRKRQRRLPSIVEDEAVPAPEGGVGANGGGTASGNQIRAGDEVITTAVRSGTLLDLDLLECPICCHALTIPIFQCDDNGHIACSSCCSKISNKCPVCKSPIGKYRCRVSERVLEAITVPCPNAQHGCAEKFSYGAELVHEKECAYALCYCPAPNCNYRGVYKDLYSHYYANHSHTRNCFSSGILVIDQGCDDGALVVVQSFKEPHGVYVTVNCIAPCAPEVNKFSYKLVYSLGGNTMMFGSREMNRIQKVSFKTPEKDFLLVPYYLQGDKEILEMLEICIHWLEEDEDEEEDQEWISPVNLCKCK</sequence>
<dbReference type="InterPro" id="IPR044286">
    <property type="entry name" value="SINL_plant"/>
</dbReference>
<dbReference type="Proteomes" id="UP000836841">
    <property type="component" value="Chromosome 2"/>
</dbReference>
<dbReference type="SUPFAM" id="SSF49599">
    <property type="entry name" value="TRAF domain-like"/>
    <property type="match status" value="1"/>
</dbReference>
<dbReference type="CDD" id="cd16571">
    <property type="entry name" value="RING-HC_SIAHs"/>
    <property type="match status" value="1"/>
</dbReference>
<dbReference type="EC" id="2.3.2.27" evidence="4"/>
<keyword evidence="9" id="KW-0862">Zinc</keyword>